<evidence type="ECO:0000313" key="2">
    <source>
        <dbReference type="Proteomes" id="UP000540929"/>
    </source>
</evidence>
<protein>
    <submittedName>
        <fullName evidence="1">Uncharacterized protein</fullName>
    </submittedName>
</protein>
<reference evidence="1 2" key="1">
    <citation type="submission" date="2020-07" db="EMBL/GenBank/DDBJ databases">
        <title>Exploring microbial biodiversity for novel pathways involved in the catabolism of aromatic compounds derived from lignin.</title>
        <authorList>
            <person name="Elkins J."/>
        </authorList>
    </citation>
    <scope>NUCLEOTIDE SEQUENCE [LARGE SCALE GENOMIC DNA]</scope>
    <source>
        <strain evidence="1 2">H2C3C</strain>
    </source>
</reference>
<accession>A0A7Y9WRS4</accession>
<proteinExistence type="predicted"/>
<dbReference type="AlphaFoldDB" id="A0A7Y9WRS4"/>
<dbReference type="Proteomes" id="UP000540929">
    <property type="component" value="Unassembled WGS sequence"/>
</dbReference>
<sequence length="106" mass="11271">MASIVGTIRRRAQRRWLGSEAVYLLGRLPMPRTGPRLLARWGAQWNTFMLQAAPQGSSAGQSGPVTRVANTPAAMAEACARASTVAGRLAALGGSEPDITAGRRRR</sequence>
<dbReference type="RefSeq" id="WP_179745743.1">
    <property type="nucleotide sequence ID" value="NZ_JACCAS010000002.1"/>
</dbReference>
<evidence type="ECO:0000313" key="1">
    <source>
        <dbReference type="EMBL" id="NYH25990.1"/>
    </source>
</evidence>
<organism evidence="1 2">
    <name type="scientific">Paraburkholderia bryophila</name>
    <dbReference type="NCBI Taxonomy" id="420952"/>
    <lineage>
        <taxon>Bacteria</taxon>
        <taxon>Pseudomonadati</taxon>
        <taxon>Pseudomonadota</taxon>
        <taxon>Betaproteobacteria</taxon>
        <taxon>Burkholderiales</taxon>
        <taxon>Burkholderiaceae</taxon>
        <taxon>Paraburkholderia</taxon>
    </lineage>
</organism>
<comment type="caution">
    <text evidence="1">The sequence shown here is derived from an EMBL/GenBank/DDBJ whole genome shotgun (WGS) entry which is preliminary data.</text>
</comment>
<gene>
    <name evidence="1" type="ORF">GGD40_005561</name>
</gene>
<keyword evidence="2" id="KW-1185">Reference proteome</keyword>
<name>A0A7Y9WRS4_9BURK</name>
<dbReference type="EMBL" id="JACCAS010000002">
    <property type="protein sequence ID" value="NYH25990.1"/>
    <property type="molecule type" value="Genomic_DNA"/>
</dbReference>